<feature type="transmembrane region" description="Helical" evidence="1">
    <location>
        <begin position="77"/>
        <end position="96"/>
    </location>
</feature>
<keyword evidence="2" id="KW-0732">Signal</keyword>
<gene>
    <name evidence="3" type="ORF">DEF24_17915</name>
</gene>
<organism evidence="3 4">
    <name type="scientific">Marinitenerispora sediminis</name>
    <dbReference type="NCBI Taxonomy" id="1931232"/>
    <lineage>
        <taxon>Bacteria</taxon>
        <taxon>Bacillati</taxon>
        <taxon>Actinomycetota</taxon>
        <taxon>Actinomycetes</taxon>
        <taxon>Streptosporangiales</taxon>
        <taxon>Nocardiopsidaceae</taxon>
        <taxon>Marinitenerispora</taxon>
    </lineage>
</organism>
<keyword evidence="1" id="KW-1133">Transmembrane helix</keyword>
<keyword evidence="1" id="KW-0812">Transmembrane</keyword>
<keyword evidence="1" id="KW-0472">Membrane</keyword>
<evidence type="ECO:0000313" key="4">
    <source>
        <dbReference type="Proteomes" id="UP000253318"/>
    </source>
</evidence>
<comment type="caution">
    <text evidence="3">The sequence shown here is derived from an EMBL/GenBank/DDBJ whole genome shotgun (WGS) entry which is preliminary data.</text>
</comment>
<sequence>MVKRRSDVRVLLLALLFIAHVLGSLCHPDTAAAATREETAASTAASAGLAPATADAAEPRHQCEFGSGIGVTVDKRGIVKFAALLALGVTAFALIWSGPAQPATMSPPSPHAAARGGTRLLRTLCVQRV</sequence>
<reference evidence="3 4" key="1">
    <citation type="submission" date="2018-04" db="EMBL/GenBank/DDBJ databases">
        <title>Novel actinobacteria from marine sediment.</title>
        <authorList>
            <person name="Ng Z.Y."/>
            <person name="Tan G.Y.A."/>
        </authorList>
    </citation>
    <scope>NUCLEOTIDE SEQUENCE [LARGE SCALE GENOMIC DNA]</scope>
    <source>
        <strain evidence="3 4">TPS81</strain>
    </source>
</reference>
<evidence type="ECO:0000256" key="1">
    <source>
        <dbReference type="SAM" id="Phobius"/>
    </source>
</evidence>
<dbReference type="EMBL" id="QEIN01000146">
    <property type="protein sequence ID" value="RCV55412.1"/>
    <property type="molecule type" value="Genomic_DNA"/>
</dbReference>
<name>A0A368T297_9ACTN</name>
<feature type="chain" id="PRO_5016960443" evidence="2">
    <location>
        <begin position="34"/>
        <end position="129"/>
    </location>
</feature>
<evidence type="ECO:0000313" key="3">
    <source>
        <dbReference type="EMBL" id="RCV55412.1"/>
    </source>
</evidence>
<proteinExistence type="predicted"/>
<dbReference type="AlphaFoldDB" id="A0A368T297"/>
<dbReference type="Proteomes" id="UP000253318">
    <property type="component" value="Unassembled WGS sequence"/>
</dbReference>
<accession>A0A368T297</accession>
<keyword evidence="4" id="KW-1185">Reference proteome</keyword>
<evidence type="ECO:0000256" key="2">
    <source>
        <dbReference type="SAM" id="SignalP"/>
    </source>
</evidence>
<protein>
    <submittedName>
        <fullName evidence="3">Uncharacterized protein</fullName>
    </submittedName>
</protein>
<feature type="signal peptide" evidence="2">
    <location>
        <begin position="1"/>
        <end position="33"/>
    </location>
</feature>